<protein>
    <submittedName>
        <fullName evidence="1">Uncharacterized protein</fullName>
    </submittedName>
</protein>
<keyword evidence="2" id="KW-1185">Reference proteome</keyword>
<gene>
    <name evidence="1" type="ORF">GCM10010094_04400</name>
</gene>
<proteinExistence type="predicted"/>
<sequence>MAIGHMVYRVWNTEVSAAGPGHHRYTQMIHPRETAHTPGPACGPGCEQLAVGGADQEASARRPQIVITFVVDMYAPCANKVHHL</sequence>
<dbReference type="EMBL" id="BMPQ01000001">
    <property type="protein sequence ID" value="GGK47459.1"/>
    <property type="molecule type" value="Genomic_DNA"/>
</dbReference>
<reference evidence="1" key="1">
    <citation type="journal article" date="2014" name="Int. J. Syst. Evol. Microbiol.">
        <title>Complete genome sequence of Corynebacterium casei LMG S-19264T (=DSM 44701T), isolated from a smear-ripened cheese.</title>
        <authorList>
            <consortium name="US DOE Joint Genome Institute (JGI-PGF)"/>
            <person name="Walter F."/>
            <person name="Albersmeier A."/>
            <person name="Kalinowski J."/>
            <person name="Ruckert C."/>
        </authorList>
    </citation>
    <scope>NUCLEOTIDE SEQUENCE</scope>
    <source>
        <strain evidence="1">JCM 3035</strain>
    </source>
</reference>
<accession>A0A917QF06</accession>
<reference evidence="1" key="2">
    <citation type="submission" date="2020-09" db="EMBL/GenBank/DDBJ databases">
        <authorList>
            <person name="Sun Q."/>
            <person name="Ohkuma M."/>
        </authorList>
    </citation>
    <scope>NUCLEOTIDE SEQUENCE</scope>
    <source>
        <strain evidence="1">JCM 3035</strain>
    </source>
</reference>
<name>A0A917QF06_9ACTN</name>
<comment type="caution">
    <text evidence="1">The sequence shown here is derived from an EMBL/GenBank/DDBJ whole genome shotgun (WGS) entry which is preliminary data.</text>
</comment>
<organism evidence="1 2">
    <name type="scientific">Streptomyces flaveus</name>
    <dbReference type="NCBI Taxonomy" id="66370"/>
    <lineage>
        <taxon>Bacteria</taxon>
        <taxon>Bacillati</taxon>
        <taxon>Actinomycetota</taxon>
        <taxon>Actinomycetes</taxon>
        <taxon>Kitasatosporales</taxon>
        <taxon>Streptomycetaceae</taxon>
        <taxon>Streptomyces</taxon>
        <taxon>Streptomyces aurantiacus group</taxon>
    </lineage>
</organism>
<dbReference type="Proteomes" id="UP000637788">
    <property type="component" value="Unassembled WGS sequence"/>
</dbReference>
<evidence type="ECO:0000313" key="2">
    <source>
        <dbReference type="Proteomes" id="UP000637788"/>
    </source>
</evidence>
<evidence type="ECO:0000313" key="1">
    <source>
        <dbReference type="EMBL" id="GGK47459.1"/>
    </source>
</evidence>
<dbReference type="AlphaFoldDB" id="A0A917QF06"/>